<evidence type="ECO:0000313" key="1">
    <source>
        <dbReference type="EMBL" id="GFP28291.1"/>
    </source>
</evidence>
<comment type="caution">
    <text evidence="1">The sequence shown here is derived from an EMBL/GenBank/DDBJ whole genome shotgun (WGS) entry which is preliminary data.</text>
</comment>
<feature type="non-terminal residue" evidence="1">
    <location>
        <position position="1"/>
    </location>
</feature>
<evidence type="ECO:0000313" key="2">
    <source>
        <dbReference type="Proteomes" id="UP000591948"/>
    </source>
</evidence>
<dbReference type="Proteomes" id="UP000591948">
    <property type="component" value="Unassembled WGS sequence"/>
</dbReference>
<dbReference type="AlphaFoldDB" id="A0A6V8PBJ2"/>
<proteinExistence type="predicted"/>
<dbReference type="RefSeq" id="WP_219855677.1">
    <property type="nucleotide sequence ID" value="NZ_BLRY01000166.1"/>
</dbReference>
<sequence>DKSPHQGAYQEDQEIAKNLYEEITCSYLQLISDTQSVLRALWEGGISYLSISHLPNPKGRSSST</sequence>
<protein>
    <submittedName>
        <fullName evidence="1">Uncharacterized protein</fullName>
    </submittedName>
</protein>
<accession>A0A6V8PBJ2</accession>
<gene>
    <name evidence="1" type="ORF">HKBW3S33_01706</name>
</gene>
<organism evidence="1 2">
    <name type="scientific">Candidatus Hakubella thermalkaliphila</name>
    <dbReference type="NCBI Taxonomy" id="2754717"/>
    <lineage>
        <taxon>Bacteria</taxon>
        <taxon>Bacillati</taxon>
        <taxon>Actinomycetota</taxon>
        <taxon>Actinomycetota incertae sedis</taxon>
        <taxon>Candidatus Hakubellales</taxon>
        <taxon>Candidatus Hakubellaceae</taxon>
        <taxon>Candidatus Hakubella</taxon>
    </lineage>
</organism>
<name>A0A6V8PBJ2_9ACTN</name>
<reference evidence="1 2" key="1">
    <citation type="journal article" date="2020" name="Front. Microbiol.">
        <title>Single-cell genomics of novel Actinobacteria with the Wood-Ljungdahl pathway discovered in a serpentinizing system.</title>
        <authorList>
            <person name="Merino N."/>
            <person name="Kawai M."/>
            <person name="Boyd E.S."/>
            <person name="Colman D.R."/>
            <person name="McGlynn S.E."/>
            <person name="Nealson K.H."/>
            <person name="Kurokawa K."/>
            <person name="Hongoh Y."/>
        </authorList>
    </citation>
    <scope>NUCLEOTIDE SEQUENCE [LARGE SCALE GENOMIC DNA]</scope>
    <source>
        <strain evidence="1 2">S33</strain>
    </source>
</reference>
<dbReference type="EMBL" id="BLRY01000166">
    <property type="protein sequence ID" value="GFP28291.1"/>
    <property type="molecule type" value="Genomic_DNA"/>
</dbReference>
<keyword evidence="2" id="KW-1185">Reference proteome</keyword>